<reference evidence="1 2" key="1">
    <citation type="submission" date="2024-03" db="EMBL/GenBank/DDBJ databases">
        <title>Natural products discovery in diverse microorganisms through a two-stage MS feature dereplication strategy.</title>
        <authorList>
            <person name="Zhang R."/>
        </authorList>
    </citation>
    <scope>NUCLEOTIDE SEQUENCE [LARGE SCALE GENOMIC DNA]</scope>
    <source>
        <strain evidence="1 2">18930</strain>
    </source>
</reference>
<organism evidence="1 2">
    <name type="scientific">Rhodococcus sovatensis</name>
    <dbReference type="NCBI Taxonomy" id="1805840"/>
    <lineage>
        <taxon>Bacteria</taxon>
        <taxon>Bacillati</taxon>
        <taxon>Actinomycetota</taxon>
        <taxon>Actinomycetes</taxon>
        <taxon>Mycobacteriales</taxon>
        <taxon>Nocardiaceae</taxon>
        <taxon>Rhodococcus</taxon>
    </lineage>
</organism>
<dbReference type="EMBL" id="CP147846">
    <property type="protein sequence ID" value="WXG68493.1"/>
    <property type="molecule type" value="Genomic_DNA"/>
</dbReference>
<accession>A0ABZ2PH80</accession>
<dbReference type="Gene3D" id="1.10.8.1060">
    <property type="entry name" value="Corynebacterium glutamicum thioredoxin-dependent arsenate reductase, N-terminal domain"/>
    <property type="match status" value="1"/>
</dbReference>
<protein>
    <submittedName>
        <fullName evidence="1">Uncharacterized protein</fullName>
    </submittedName>
</protein>
<proteinExistence type="predicted"/>
<sequence length="64" mass="7371">MTTTTEHEHIDAVRDRLEALFPDVPRSVIDETIAAEHARFDGNSIRDFVPLFVERKARKALQTH</sequence>
<evidence type="ECO:0000313" key="1">
    <source>
        <dbReference type="EMBL" id="WXG68493.1"/>
    </source>
</evidence>
<gene>
    <name evidence="1" type="ORF">WDS16_25445</name>
</gene>
<evidence type="ECO:0000313" key="2">
    <source>
        <dbReference type="Proteomes" id="UP001432000"/>
    </source>
</evidence>
<dbReference type="Proteomes" id="UP001432000">
    <property type="component" value="Chromosome"/>
</dbReference>
<keyword evidence="2" id="KW-1185">Reference proteome</keyword>
<dbReference type="RefSeq" id="WP_338888732.1">
    <property type="nucleotide sequence ID" value="NZ_CP147846.1"/>
</dbReference>
<dbReference type="NCBIfam" id="NF046112">
    <property type="entry name" value="MSMEG_6209_Nter"/>
    <property type="match status" value="1"/>
</dbReference>
<name>A0ABZ2PH80_9NOCA</name>